<dbReference type="InterPro" id="IPR027022">
    <property type="entry name" value="ABC_permease_BceB-typ"/>
</dbReference>
<evidence type="ECO:0000256" key="5">
    <source>
        <dbReference type="ARBA" id="ARBA00023136"/>
    </source>
</evidence>
<dbReference type="GO" id="GO:0005886">
    <property type="term" value="C:plasma membrane"/>
    <property type="evidence" value="ECO:0007669"/>
    <property type="project" value="UniProtKB-SubCell"/>
</dbReference>
<feature type="transmembrane region" description="Helical" evidence="6">
    <location>
        <begin position="109"/>
        <end position="132"/>
    </location>
</feature>
<dbReference type="InterPro" id="IPR052536">
    <property type="entry name" value="ABC-4_Integral_Memb_Prot"/>
</dbReference>
<dbReference type="EMBL" id="VBTE01000038">
    <property type="protein sequence ID" value="TLQ06134.1"/>
    <property type="molecule type" value="Genomic_DNA"/>
</dbReference>
<evidence type="ECO:0000256" key="4">
    <source>
        <dbReference type="ARBA" id="ARBA00022989"/>
    </source>
</evidence>
<dbReference type="PANTHER" id="PTHR46795:SF3">
    <property type="entry name" value="ABC TRANSPORTER PERMEASE"/>
    <property type="match status" value="1"/>
</dbReference>
<dbReference type="AlphaFoldDB" id="A0A5R9C0D6"/>
<feature type="transmembrane region" description="Helical" evidence="6">
    <location>
        <begin position="606"/>
        <end position="628"/>
    </location>
</feature>
<feature type="transmembrane region" description="Helical" evidence="6">
    <location>
        <begin position="202"/>
        <end position="222"/>
    </location>
</feature>
<comment type="similarity">
    <text evidence="6">Belongs to the ABC-4 integral membrane protein family.</text>
</comment>
<keyword evidence="2 6" id="KW-1003">Cell membrane</keyword>
<protein>
    <submittedName>
        <fullName evidence="8">FtsX-like permease family protein</fullName>
    </submittedName>
</protein>
<dbReference type="Proteomes" id="UP000307201">
    <property type="component" value="Unassembled WGS sequence"/>
</dbReference>
<comment type="subcellular location">
    <subcellularLocation>
        <location evidence="1 6">Cell membrane</location>
        <topology evidence="1 6">Multi-pass membrane protein</topology>
    </subcellularLocation>
</comment>
<dbReference type="PIRSF" id="PIRSF018968">
    <property type="entry name" value="ABC_permease_BceB"/>
    <property type="match status" value="1"/>
</dbReference>
<sequence>MRIVFNNIYLKMATDNIGKNRKTYLPFIISSVCTIMMTYIVLALSINDGLSTIPGGANLQTILSMGYIVLIFFSAIFLFYINSFMIKTRKKEFGIYNILGMDKKHIMQVLSYEMIFVFILSSITGIVSGVILNKVSVLLIRNVMEAPISFGSEFSFSSMIWTIIFFGVIFLLILLGNIYQIHISSPIELLKGSNVGEKEPKANWLKALLGVLITGAGYYLSLTIQSPISEIQKAFIAVLLIIIGTYFLFTSVSIAILKLLKNNKDFYYQINHFIPVSGMLYRMKKNGIGLANICIMSVGTIILLSIGISMFISPQDQIDSQYPSDVFAEVILEDNNNIIDKEIQLKEEISQVIVDAAKEADVTLDNTVLYSFLNMSAIPTTNGFTVTEDVYFDSNAVTLYLIDQNNYQELTGQTLSLNEDEIYIHGTNDEVDKNAISILDTTFNAKTMDNMEEFAIGSETTSEISDVYYIIVNDISTLNTIEEKQKAILGEDFSRDITVSAQINLASNTKNNEELAFGETLEGHLKSNDMDVLVDTKTAAESELLALHSGVLFLVLNLGILLLLAAILTIYFKQISEAYDDKDRYEVMRKIGLSQKEIKRAITTQTLMVFFLPLIVAGIHIIATFPLMRKFMILILLNNVDLFLISVIVSFLIFSVIYILIYRMTAKAYYEIVS</sequence>
<evidence type="ECO:0000256" key="3">
    <source>
        <dbReference type="ARBA" id="ARBA00022692"/>
    </source>
</evidence>
<accession>A0A5R9C0D6</accession>
<feature type="transmembrane region" description="Helical" evidence="6">
    <location>
        <begin position="159"/>
        <end position="181"/>
    </location>
</feature>
<dbReference type="OrthoDB" id="1705903at2"/>
<keyword evidence="6" id="KW-0813">Transport</keyword>
<reference evidence="8 9" key="1">
    <citation type="submission" date="2019-05" db="EMBL/GenBank/DDBJ databases">
        <title>The metagenome of a microbial culture collection derived from dairy environment covers the genomic content of the human microbiome.</title>
        <authorList>
            <person name="Roder T."/>
            <person name="Wuthrich D."/>
            <person name="Sattari Z."/>
            <person name="Von Ah U."/>
            <person name="Bar C."/>
            <person name="Ronchi F."/>
            <person name="Macpherson A.J."/>
            <person name="Ganal-Vonarburg S.C."/>
            <person name="Bruggmann R."/>
            <person name="Vergeres G."/>
        </authorList>
    </citation>
    <scope>NUCLEOTIDE SEQUENCE [LARGE SCALE GENOMIC DNA]</scope>
    <source>
        <strain evidence="8 9">FAM 24235</strain>
    </source>
</reference>
<evidence type="ECO:0000256" key="1">
    <source>
        <dbReference type="ARBA" id="ARBA00004651"/>
    </source>
</evidence>
<feature type="domain" description="ABC3 transporter permease C-terminal" evidence="7">
    <location>
        <begin position="67"/>
        <end position="181"/>
    </location>
</feature>
<keyword evidence="5 6" id="KW-0472">Membrane</keyword>
<dbReference type="Pfam" id="PF02687">
    <property type="entry name" value="FtsX"/>
    <property type="match status" value="1"/>
</dbReference>
<evidence type="ECO:0000313" key="8">
    <source>
        <dbReference type="EMBL" id="TLQ06134.1"/>
    </source>
</evidence>
<feature type="transmembrane region" description="Helical" evidence="6">
    <location>
        <begin position="62"/>
        <end position="81"/>
    </location>
</feature>
<dbReference type="InterPro" id="IPR003838">
    <property type="entry name" value="ABC3_permease_C"/>
</dbReference>
<evidence type="ECO:0000313" key="9">
    <source>
        <dbReference type="Proteomes" id="UP000307201"/>
    </source>
</evidence>
<dbReference type="PANTHER" id="PTHR46795">
    <property type="entry name" value="ABC TRANSPORTER PERMEASE-RELATED-RELATED"/>
    <property type="match status" value="1"/>
</dbReference>
<keyword evidence="4 6" id="KW-1133">Transmembrane helix</keyword>
<feature type="transmembrane region" description="Helical" evidence="6">
    <location>
        <begin position="24"/>
        <end position="42"/>
    </location>
</feature>
<keyword evidence="3 6" id="KW-0812">Transmembrane</keyword>
<dbReference type="GO" id="GO:0055085">
    <property type="term" value="P:transmembrane transport"/>
    <property type="evidence" value="ECO:0007669"/>
    <property type="project" value="UniProtKB-UniRule"/>
</dbReference>
<evidence type="ECO:0000259" key="7">
    <source>
        <dbReference type="Pfam" id="PF02687"/>
    </source>
</evidence>
<feature type="transmembrane region" description="Helical" evidence="6">
    <location>
        <begin position="640"/>
        <end position="661"/>
    </location>
</feature>
<gene>
    <name evidence="8" type="ORF">FEZ48_10880</name>
</gene>
<proteinExistence type="inferred from homology"/>
<comment type="caution">
    <text evidence="8">The sequence shown here is derived from an EMBL/GenBank/DDBJ whole genome shotgun (WGS) entry which is preliminary data.</text>
</comment>
<evidence type="ECO:0000256" key="6">
    <source>
        <dbReference type="PIRNR" id="PIRNR018968"/>
    </source>
</evidence>
<name>A0A5R9C0D6_9LACT</name>
<feature type="transmembrane region" description="Helical" evidence="6">
    <location>
        <begin position="289"/>
        <end position="312"/>
    </location>
</feature>
<evidence type="ECO:0000256" key="2">
    <source>
        <dbReference type="ARBA" id="ARBA00022475"/>
    </source>
</evidence>
<feature type="transmembrane region" description="Helical" evidence="6">
    <location>
        <begin position="551"/>
        <end position="572"/>
    </location>
</feature>
<organism evidence="8 9">
    <name type="scientific">Marinilactibacillus psychrotolerans</name>
    <dbReference type="NCBI Taxonomy" id="191770"/>
    <lineage>
        <taxon>Bacteria</taxon>
        <taxon>Bacillati</taxon>
        <taxon>Bacillota</taxon>
        <taxon>Bacilli</taxon>
        <taxon>Lactobacillales</taxon>
        <taxon>Carnobacteriaceae</taxon>
        <taxon>Marinilactibacillus</taxon>
    </lineage>
</organism>
<feature type="transmembrane region" description="Helical" evidence="6">
    <location>
        <begin position="234"/>
        <end position="257"/>
    </location>
</feature>